<accession>A0A3M8CFS4</accession>
<evidence type="ECO:0000313" key="7">
    <source>
        <dbReference type="EMBL" id="RNB74606.1"/>
    </source>
</evidence>
<protein>
    <submittedName>
        <fullName evidence="7">M67 family peptidase</fullName>
    </submittedName>
</protein>
<dbReference type="Proteomes" id="UP000282028">
    <property type="component" value="Unassembled WGS sequence"/>
</dbReference>
<evidence type="ECO:0000256" key="3">
    <source>
        <dbReference type="ARBA" id="ARBA00022801"/>
    </source>
</evidence>
<name>A0A3M8CFS4_9BACL</name>
<dbReference type="GO" id="GO:0008235">
    <property type="term" value="F:metalloexopeptidase activity"/>
    <property type="evidence" value="ECO:0007669"/>
    <property type="project" value="TreeGrafter"/>
</dbReference>
<evidence type="ECO:0000313" key="8">
    <source>
        <dbReference type="Proteomes" id="UP000282028"/>
    </source>
</evidence>
<gene>
    <name evidence="7" type="ORF">EDM52_10155</name>
</gene>
<keyword evidence="8" id="KW-1185">Reference proteome</keyword>
<dbReference type="PROSITE" id="PS50249">
    <property type="entry name" value="MPN"/>
    <property type="match status" value="1"/>
</dbReference>
<sequence length="150" mass="17178">MNIELLGEPFAFKNTKLSLDRKVAKNLLKEAQEALPYEYSALLCGQEATITHHIAMPTSTRDMHTFGWDGPSFIQALQSIRESNQQWLGVLHTHPHAPPIPSRRDAAGWHYPALSYWIVGMETPATPSWRVYQWQNGSFVERAYRIIDVM</sequence>
<keyword evidence="2" id="KW-0479">Metal-binding</keyword>
<keyword evidence="1" id="KW-0645">Protease</keyword>
<feature type="domain" description="MPN" evidence="6">
    <location>
        <begin position="17"/>
        <end position="150"/>
    </location>
</feature>
<dbReference type="Gene3D" id="3.40.140.10">
    <property type="entry name" value="Cytidine Deaminase, domain 2"/>
    <property type="match status" value="1"/>
</dbReference>
<proteinExistence type="predicted"/>
<evidence type="ECO:0000256" key="1">
    <source>
        <dbReference type="ARBA" id="ARBA00022670"/>
    </source>
</evidence>
<dbReference type="GO" id="GO:0008270">
    <property type="term" value="F:zinc ion binding"/>
    <property type="evidence" value="ECO:0007669"/>
    <property type="project" value="TreeGrafter"/>
</dbReference>
<keyword evidence="3" id="KW-0378">Hydrolase</keyword>
<evidence type="ECO:0000259" key="6">
    <source>
        <dbReference type="PROSITE" id="PS50249"/>
    </source>
</evidence>
<dbReference type="SUPFAM" id="SSF102712">
    <property type="entry name" value="JAB1/MPN domain"/>
    <property type="match status" value="1"/>
</dbReference>
<dbReference type="PANTHER" id="PTHR34858:SF1">
    <property type="entry name" value="CYSO-CYSTEINE PEPTIDASE"/>
    <property type="match status" value="1"/>
</dbReference>
<dbReference type="CDD" id="cd08070">
    <property type="entry name" value="MPN_like"/>
    <property type="match status" value="1"/>
</dbReference>
<reference evidence="7 8" key="1">
    <citation type="submission" date="2018-10" db="EMBL/GenBank/DDBJ databases">
        <title>Phylogenomics of Brevibacillus.</title>
        <authorList>
            <person name="Dunlap C."/>
        </authorList>
    </citation>
    <scope>NUCLEOTIDE SEQUENCE [LARGE SCALE GENOMIC DNA]</scope>
    <source>
        <strain evidence="7 8">JCM 12215</strain>
    </source>
</reference>
<organism evidence="7 8">
    <name type="scientific">Brevibacillus invocatus</name>
    <dbReference type="NCBI Taxonomy" id="173959"/>
    <lineage>
        <taxon>Bacteria</taxon>
        <taxon>Bacillati</taxon>
        <taxon>Bacillota</taxon>
        <taxon>Bacilli</taxon>
        <taxon>Bacillales</taxon>
        <taxon>Paenibacillaceae</taxon>
        <taxon>Brevibacillus</taxon>
    </lineage>
</organism>
<keyword evidence="5" id="KW-0482">Metalloprotease</keyword>
<dbReference type="InterPro" id="IPR037518">
    <property type="entry name" value="MPN"/>
</dbReference>
<keyword evidence="4" id="KW-0862">Zinc</keyword>
<dbReference type="AlphaFoldDB" id="A0A3M8CFS4"/>
<dbReference type="InterPro" id="IPR028090">
    <property type="entry name" value="JAB_dom_prok"/>
</dbReference>
<dbReference type="OrthoDB" id="9802958at2"/>
<evidence type="ECO:0000256" key="2">
    <source>
        <dbReference type="ARBA" id="ARBA00022723"/>
    </source>
</evidence>
<comment type="caution">
    <text evidence="7">The sequence shown here is derived from an EMBL/GenBank/DDBJ whole genome shotgun (WGS) entry which is preliminary data.</text>
</comment>
<dbReference type="PANTHER" id="PTHR34858">
    <property type="entry name" value="CYSO-CYSTEINE PEPTIDASE"/>
    <property type="match status" value="1"/>
</dbReference>
<evidence type="ECO:0000256" key="5">
    <source>
        <dbReference type="ARBA" id="ARBA00023049"/>
    </source>
</evidence>
<dbReference type="Pfam" id="PF14464">
    <property type="entry name" value="Prok-JAB"/>
    <property type="match status" value="1"/>
</dbReference>
<dbReference type="EMBL" id="RHHR01000014">
    <property type="protein sequence ID" value="RNB74606.1"/>
    <property type="molecule type" value="Genomic_DNA"/>
</dbReference>
<dbReference type="GO" id="GO:0006508">
    <property type="term" value="P:proteolysis"/>
    <property type="evidence" value="ECO:0007669"/>
    <property type="project" value="UniProtKB-KW"/>
</dbReference>
<dbReference type="InterPro" id="IPR051929">
    <property type="entry name" value="VirAsm_ModProt"/>
</dbReference>
<evidence type="ECO:0000256" key="4">
    <source>
        <dbReference type="ARBA" id="ARBA00022833"/>
    </source>
</evidence>
<dbReference type="RefSeq" id="WP_122908891.1">
    <property type="nucleotide sequence ID" value="NZ_CBCSBE010000006.1"/>
</dbReference>